<gene>
    <name evidence="13" type="ORF">NDU88_002617</name>
</gene>
<dbReference type="GO" id="GO:0030170">
    <property type="term" value="F:pyridoxal phosphate binding"/>
    <property type="evidence" value="ECO:0007669"/>
    <property type="project" value="InterPro"/>
</dbReference>
<evidence type="ECO:0000256" key="12">
    <source>
        <dbReference type="RuleBase" id="RU362118"/>
    </source>
</evidence>
<evidence type="ECO:0000256" key="3">
    <source>
        <dbReference type="ARBA" id="ARBA00009077"/>
    </source>
</evidence>
<evidence type="ECO:0000256" key="5">
    <source>
        <dbReference type="ARBA" id="ARBA00017343"/>
    </source>
</evidence>
<evidence type="ECO:0000256" key="4">
    <source>
        <dbReference type="ARBA" id="ARBA00012085"/>
    </source>
</evidence>
<dbReference type="PANTHER" id="PTHR11808">
    <property type="entry name" value="TRANS-SULFURATION ENZYME FAMILY MEMBER"/>
    <property type="match status" value="1"/>
</dbReference>
<dbReference type="InterPro" id="IPR015421">
    <property type="entry name" value="PyrdxlP-dep_Trfase_major"/>
</dbReference>
<comment type="caution">
    <text evidence="13">The sequence shown here is derived from an EMBL/GenBank/DDBJ whole genome shotgun (WGS) entry which is preliminary data.</text>
</comment>
<dbReference type="GO" id="GO:0004123">
    <property type="term" value="F:cystathionine gamma-lyase activity"/>
    <property type="evidence" value="ECO:0007669"/>
    <property type="project" value="TreeGrafter"/>
</dbReference>
<organism evidence="13 14">
    <name type="scientific">Pleurodeles waltl</name>
    <name type="common">Iberian ribbed newt</name>
    <dbReference type="NCBI Taxonomy" id="8319"/>
    <lineage>
        <taxon>Eukaryota</taxon>
        <taxon>Metazoa</taxon>
        <taxon>Chordata</taxon>
        <taxon>Craniata</taxon>
        <taxon>Vertebrata</taxon>
        <taxon>Euteleostomi</taxon>
        <taxon>Amphibia</taxon>
        <taxon>Batrachia</taxon>
        <taxon>Caudata</taxon>
        <taxon>Salamandroidea</taxon>
        <taxon>Salamandridae</taxon>
        <taxon>Pleurodelinae</taxon>
        <taxon>Pleurodeles</taxon>
    </lineage>
</organism>
<protein>
    <recommendedName>
        <fullName evidence="5">Cystathionine gamma-lyase</fullName>
        <ecNumber evidence="4">4.4.1.1</ecNumber>
    </recommendedName>
    <alternativeName>
        <fullName evidence="9">Cysteine-protein sulfhydrase</fullName>
    </alternativeName>
    <alternativeName>
        <fullName evidence="8">Gamma-cystathionase</fullName>
    </alternativeName>
</protein>
<dbReference type="CDD" id="cd00614">
    <property type="entry name" value="CGS_like"/>
    <property type="match status" value="1"/>
</dbReference>
<comment type="pathway">
    <text evidence="2">Amino-acid biosynthesis; L-cysteine biosynthesis; L-cysteine from L-homocysteine and L-serine: step 2/2.</text>
</comment>
<comment type="subunit">
    <text evidence="10">Homotetramer. Interacts with CALM in a calcium-dependent manner.</text>
</comment>
<dbReference type="InterPro" id="IPR000277">
    <property type="entry name" value="Cys/Met-Metab_PyrdxlP-dep_enz"/>
</dbReference>
<dbReference type="InterPro" id="IPR015422">
    <property type="entry name" value="PyrdxlP-dep_Trfase_small"/>
</dbReference>
<dbReference type="PIRSF" id="PIRSF001434">
    <property type="entry name" value="CGS"/>
    <property type="match status" value="1"/>
</dbReference>
<comment type="cofactor">
    <cofactor evidence="1 12">
        <name>pyridoxal 5'-phosphate</name>
        <dbReference type="ChEBI" id="CHEBI:597326"/>
    </cofactor>
</comment>
<sequence length="371" mass="41018">MAIVPPISLSTTFKQYSPGDHTGFEYSRSGNPTRNCLEKAAAALDGAKYCLAYASGLAATLNIAHLLKAGDEIICTTDVYGGTNRYFRTVAAEMGLKISFVDCTKLECLEAAITPKTKLVWIETPTNPTLTVIDIQQCADIVHKRGDILLAVDNTFMSAYFQRPLDLGADICMCSATKYMNGHTDVIMGLVSVNREDLHERLRFLQNALGAVPSPFDCYLCNRGLKTLHLRMKQHFTNAMAVAQFLESDPRVEKVIFPGLKSHPQYELTRRQCTGCPGMITFYIKGNLEHAKIFLKSLKIFALAESLGGYESLAEHPAIMTHASVPAEDRELLGISDTLIRMSIGLEDVEDLIEDIHQALKAAHPEFEVRN</sequence>
<evidence type="ECO:0000313" key="13">
    <source>
        <dbReference type="EMBL" id="KAJ1170745.1"/>
    </source>
</evidence>
<dbReference type="GO" id="GO:0019346">
    <property type="term" value="P:transsulfuration"/>
    <property type="evidence" value="ECO:0007669"/>
    <property type="project" value="InterPro"/>
</dbReference>
<dbReference type="SUPFAM" id="SSF53383">
    <property type="entry name" value="PLP-dependent transferases"/>
    <property type="match status" value="1"/>
</dbReference>
<evidence type="ECO:0000256" key="2">
    <source>
        <dbReference type="ARBA" id="ARBA00005038"/>
    </source>
</evidence>
<evidence type="ECO:0000313" key="14">
    <source>
        <dbReference type="Proteomes" id="UP001066276"/>
    </source>
</evidence>
<dbReference type="GO" id="GO:0019343">
    <property type="term" value="P:cysteine biosynthetic process via cystathionine"/>
    <property type="evidence" value="ECO:0007669"/>
    <property type="project" value="TreeGrafter"/>
</dbReference>
<evidence type="ECO:0000256" key="11">
    <source>
        <dbReference type="PIRSR" id="PIRSR001434-2"/>
    </source>
</evidence>
<keyword evidence="14" id="KW-1185">Reference proteome</keyword>
<keyword evidence="7" id="KW-0198">Cysteine biosynthesis</keyword>
<evidence type="ECO:0000256" key="1">
    <source>
        <dbReference type="ARBA" id="ARBA00001933"/>
    </source>
</evidence>
<dbReference type="AlphaFoldDB" id="A0AAV7T3F5"/>
<evidence type="ECO:0000256" key="9">
    <source>
        <dbReference type="ARBA" id="ARBA00031772"/>
    </source>
</evidence>
<evidence type="ECO:0000256" key="8">
    <source>
        <dbReference type="ARBA" id="ARBA00029853"/>
    </source>
</evidence>
<dbReference type="InterPro" id="IPR015424">
    <property type="entry name" value="PyrdxlP-dep_Trfase"/>
</dbReference>
<dbReference type="EC" id="4.4.1.1" evidence="4"/>
<dbReference type="FunFam" id="3.90.1150.10:FF:000008">
    <property type="entry name" value="Cystathionine gamma-synthase"/>
    <property type="match status" value="1"/>
</dbReference>
<dbReference type="FunFam" id="3.40.640.10:FF:000009">
    <property type="entry name" value="Cystathionine gamma-synthase homolog"/>
    <property type="match status" value="1"/>
</dbReference>
<dbReference type="Gene3D" id="3.40.640.10">
    <property type="entry name" value="Type I PLP-dependent aspartate aminotransferase-like (Major domain)"/>
    <property type="match status" value="1"/>
</dbReference>
<dbReference type="PANTHER" id="PTHR11808:SF15">
    <property type="entry name" value="CYSTATHIONINE GAMMA-LYASE"/>
    <property type="match status" value="1"/>
</dbReference>
<evidence type="ECO:0000256" key="7">
    <source>
        <dbReference type="ARBA" id="ARBA00023192"/>
    </source>
</evidence>
<accession>A0AAV7T3F5</accession>
<name>A0AAV7T3F5_PLEWA</name>
<dbReference type="Gene3D" id="3.90.1150.10">
    <property type="entry name" value="Aspartate Aminotransferase, domain 1"/>
    <property type="match status" value="1"/>
</dbReference>
<evidence type="ECO:0000256" key="6">
    <source>
        <dbReference type="ARBA" id="ARBA00022898"/>
    </source>
</evidence>
<evidence type="ECO:0000256" key="10">
    <source>
        <dbReference type="ARBA" id="ARBA00046537"/>
    </source>
</evidence>
<comment type="similarity">
    <text evidence="3 12">Belongs to the trans-sulfuration enzymes family.</text>
</comment>
<dbReference type="GO" id="GO:0005737">
    <property type="term" value="C:cytoplasm"/>
    <property type="evidence" value="ECO:0007669"/>
    <property type="project" value="TreeGrafter"/>
</dbReference>
<keyword evidence="7" id="KW-0028">Amino-acid biosynthesis</keyword>
<proteinExistence type="inferred from homology"/>
<dbReference type="EMBL" id="JANPWB010000007">
    <property type="protein sequence ID" value="KAJ1170745.1"/>
    <property type="molecule type" value="Genomic_DNA"/>
</dbReference>
<reference evidence="13" key="1">
    <citation type="journal article" date="2022" name="bioRxiv">
        <title>Sequencing and chromosome-scale assembly of the giantPleurodeles waltlgenome.</title>
        <authorList>
            <person name="Brown T."/>
            <person name="Elewa A."/>
            <person name="Iarovenko S."/>
            <person name="Subramanian E."/>
            <person name="Araus A.J."/>
            <person name="Petzold A."/>
            <person name="Susuki M."/>
            <person name="Suzuki K.-i.T."/>
            <person name="Hayashi T."/>
            <person name="Toyoda A."/>
            <person name="Oliveira C."/>
            <person name="Osipova E."/>
            <person name="Leigh N.D."/>
            <person name="Simon A."/>
            <person name="Yun M.H."/>
        </authorList>
    </citation>
    <scope>NUCLEOTIDE SEQUENCE</scope>
    <source>
        <strain evidence="13">20211129_DDA</strain>
        <tissue evidence="13">Liver</tissue>
    </source>
</reference>
<feature type="modified residue" description="N6-(pyridoxal phosphate)lysine" evidence="11">
    <location>
        <position position="178"/>
    </location>
</feature>
<dbReference type="Proteomes" id="UP001066276">
    <property type="component" value="Chromosome 4_1"/>
</dbReference>
<dbReference type="Pfam" id="PF01053">
    <property type="entry name" value="Cys_Met_Meta_PP"/>
    <property type="match status" value="1"/>
</dbReference>
<keyword evidence="6 11" id="KW-0663">Pyridoxal phosphate</keyword>